<protein>
    <submittedName>
        <fullName evidence="1">Uncharacterized protein</fullName>
    </submittedName>
</protein>
<name>A0A1R0GZR8_9FUNG</name>
<proteinExistence type="predicted"/>
<gene>
    <name evidence="1" type="ORF">AYI68_g3488</name>
</gene>
<comment type="caution">
    <text evidence="1">The sequence shown here is derived from an EMBL/GenBank/DDBJ whole genome shotgun (WGS) entry which is preliminary data.</text>
</comment>
<dbReference type="Proteomes" id="UP000187455">
    <property type="component" value="Unassembled WGS sequence"/>
</dbReference>
<keyword evidence="2" id="KW-1185">Reference proteome</keyword>
<dbReference type="AlphaFoldDB" id="A0A1R0GZR8"/>
<organism evidence="1 2">
    <name type="scientific">Smittium mucronatum</name>
    <dbReference type="NCBI Taxonomy" id="133383"/>
    <lineage>
        <taxon>Eukaryota</taxon>
        <taxon>Fungi</taxon>
        <taxon>Fungi incertae sedis</taxon>
        <taxon>Zoopagomycota</taxon>
        <taxon>Kickxellomycotina</taxon>
        <taxon>Harpellomycetes</taxon>
        <taxon>Harpellales</taxon>
        <taxon>Legeriomycetaceae</taxon>
        <taxon>Smittium</taxon>
    </lineage>
</organism>
<reference evidence="1 2" key="1">
    <citation type="journal article" date="2016" name="Mol. Biol. Evol.">
        <title>Genome-Wide Survey of Gut Fungi (Harpellales) Reveals the First Horizontally Transferred Ubiquitin Gene from a Mosquito Host.</title>
        <authorList>
            <person name="Wang Y."/>
            <person name="White M.M."/>
            <person name="Kvist S."/>
            <person name="Moncalvo J.M."/>
        </authorList>
    </citation>
    <scope>NUCLEOTIDE SEQUENCE [LARGE SCALE GENOMIC DNA]</scope>
    <source>
        <strain evidence="1 2">ALG-7-W6</strain>
    </source>
</reference>
<accession>A0A1R0GZR8</accession>
<sequence length="73" mass="8200">MPVENSRNPRPPPFAGPHIAWIPPPLPPPQYFSMQQKSFRVEKITSPNPQPPPLFPLSTIRDWVPSITAFLSG</sequence>
<dbReference type="EMBL" id="LSSL01001582">
    <property type="protein sequence ID" value="OLY82394.1"/>
    <property type="molecule type" value="Genomic_DNA"/>
</dbReference>
<evidence type="ECO:0000313" key="1">
    <source>
        <dbReference type="EMBL" id="OLY82394.1"/>
    </source>
</evidence>
<evidence type="ECO:0000313" key="2">
    <source>
        <dbReference type="Proteomes" id="UP000187455"/>
    </source>
</evidence>